<dbReference type="InterPro" id="IPR002068">
    <property type="entry name" value="A-crystallin/Hsp20_dom"/>
</dbReference>
<keyword evidence="6" id="KW-1185">Reference proteome</keyword>
<dbReference type="Gene3D" id="2.60.40.790">
    <property type="match status" value="1"/>
</dbReference>
<dbReference type="EMBL" id="LR778114">
    <property type="protein sequence ID" value="CAB1127589.1"/>
    <property type="molecule type" value="Genomic_DNA"/>
</dbReference>
<dbReference type="Pfam" id="PF00011">
    <property type="entry name" value="HSP20"/>
    <property type="match status" value="1"/>
</dbReference>
<name>A0A6F8ZDA5_9FIRM</name>
<evidence type="ECO:0000256" key="2">
    <source>
        <dbReference type="RuleBase" id="RU003616"/>
    </source>
</evidence>
<dbReference type="InterPro" id="IPR007052">
    <property type="entry name" value="CS_dom"/>
</dbReference>
<sequence>MARLPMRKDSGENVSMWDPFRELNRINRELEAAMARWQNLWEPAEGMQPAADLEETDDAYLVEVELPGIKKEDISINVSSQRLMIQAERKERERTGILRHKTRTMGVIQYELDLPGEVDVEHAEASLQDGVLSLKLPKADTNQSRRIPIH</sequence>
<dbReference type="PROSITE" id="PS51203">
    <property type="entry name" value="CS"/>
    <property type="match status" value="1"/>
</dbReference>
<feature type="domain" description="SHSP" evidence="3">
    <location>
        <begin position="42"/>
        <end position="150"/>
    </location>
</feature>
<protein>
    <submittedName>
        <fullName evidence="5">Heat shock protein Hsp20</fullName>
    </submittedName>
</protein>
<reference evidence="5 6" key="1">
    <citation type="submission" date="2020-02" db="EMBL/GenBank/DDBJ databases">
        <authorList>
            <person name="Hogendoorn C."/>
        </authorList>
    </citation>
    <scope>NUCLEOTIDE SEQUENCE [LARGE SCALE GENOMIC DNA]</scope>
    <source>
        <strain evidence="5">R501</strain>
    </source>
</reference>
<keyword evidence="5" id="KW-0346">Stress response</keyword>
<comment type="similarity">
    <text evidence="1 2">Belongs to the small heat shock protein (HSP20) family.</text>
</comment>
<evidence type="ECO:0000313" key="5">
    <source>
        <dbReference type="EMBL" id="CAB1127589.1"/>
    </source>
</evidence>
<dbReference type="Proteomes" id="UP000503399">
    <property type="component" value="Chromosome"/>
</dbReference>
<dbReference type="PANTHER" id="PTHR11527">
    <property type="entry name" value="HEAT-SHOCK PROTEIN 20 FAMILY MEMBER"/>
    <property type="match status" value="1"/>
</dbReference>
<evidence type="ECO:0000313" key="6">
    <source>
        <dbReference type="Proteomes" id="UP000503399"/>
    </source>
</evidence>
<dbReference type="InterPro" id="IPR031107">
    <property type="entry name" value="Small_HSP"/>
</dbReference>
<dbReference type="SUPFAM" id="SSF49764">
    <property type="entry name" value="HSP20-like chaperones"/>
    <property type="match status" value="1"/>
</dbReference>
<feature type="domain" description="CS" evidence="4">
    <location>
        <begin position="46"/>
        <end position="150"/>
    </location>
</feature>
<organism evidence="5 6">
    <name type="scientific">Candidatus Hydrogenisulfobacillus filiaventi</name>
    <dbReference type="NCBI Taxonomy" id="2707344"/>
    <lineage>
        <taxon>Bacteria</taxon>
        <taxon>Bacillati</taxon>
        <taxon>Bacillota</taxon>
        <taxon>Clostridia</taxon>
        <taxon>Eubacteriales</taxon>
        <taxon>Clostridiales Family XVII. Incertae Sedis</taxon>
        <taxon>Candidatus Hydrogenisulfobacillus</taxon>
    </lineage>
</organism>
<accession>A0A6F8ZDA5</accession>
<dbReference type="KEGG" id="hfv:R50_0083"/>
<dbReference type="AlphaFoldDB" id="A0A6F8ZDA5"/>
<dbReference type="PROSITE" id="PS01031">
    <property type="entry name" value="SHSP"/>
    <property type="match status" value="1"/>
</dbReference>
<dbReference type="InterPro" id="IPR008978">
    <property type="entry name" value="HSP20-like_chaperone"/>
</dbReference>
<evidence type="ECO:0000259" key="3">
    <source>
        <dbReference type="PROSITE" id="PS01031"/>
    </source>
</evidence>
<evidence type="ECO:0000256" key="1">
    <source>
        <dbReference type="PROSITE-ProRule" id="PRU00285"/>
    </source>
</evidence>
<gene>
    <name evidence="5" type="ORF">R50_0083</name>
</gene>
<dbReference type="CDD" id="cd06464">
    <property type="entry name" value="ACD_sHsps-like"/>
    <property type="match status" value="1"/>
</dbReference>
<evidence type="ECO:0000259" key="4">
    <source>
        <dbReference type="PROSITE" id="PS51203"/>
    </source>
</evidence>
<proteinExistence type="inferred from homology"/>